<dbReference type="GO" id="GO:0006508">
    <property type="term" value="P:proteolysis"/>
    <property type="evidence" value="ECO:0007669"/>
    <property type="project" value="InterPro"/>
</dbReference>
<dbReference type="Proteomes" id="UP000261380">
    <property type="component" value="Unplaced"/>
</dbReference>
<evidence type="ECO:0000313" key="4">
    <source>
        <dbReference type="Proteomes" id="UP000261380"/>
    </source>
</evidence>
<dbReference type="GO" id="GO:0004252">
    <property type="term" value="F:serine-type endopeptidase activity"/>
    <property type="evidence" value="ECO:0007669"/>
    <property type="project" value="InterPro"/>
</dbReference>
<dbReference type="InterPro" id="IPR018114">
    <property type="entry name" value="TRYPSIN_HIS"/>
</dbReference>
<dbReference type="SUPFAM" id="SSF50494">
    <property type="entry name" value="Trypsin-like serine proteases"/>
    <property type="match status" value="1"/>
</dbReference>
<keyword evidence="4" id="KW-1185">Reference proteome</keyword>
<keyword evidence="1" id="KW-1015">Disulfide bond</keyword>
<dbReference type="InterPro" id="IPR009003">
    <property type="entry name" value="Peptidase_S1_PA"/>
</dbReference>
<dbReference type="PANTHER" id="PTHR24252:SF12">
    <property type="entry name" value="TRANSMEMBRANE SERINE PROTEASE 7"/>
    <property type="match status" value="1"/>
</dbReference>
<dbReference type="PROSITE" id="PS00134">
    <property type="entry name" value="TRYPSIN_HIS"/>
    <property type="match status" value="1"/>
</dbReference>
<accession>A0A3B5LY92</accession>
<dbReference type="InterPro" id="IPR043504">
    <property type="entry name" value="Peptidase_S1_PA_chymotrypsin"/>
</dbReference>
<dbReference type="Gene3D" id="2.40.10.10">
    <property type="entry name" value="Trypsin-like serine proteases"/>
    <property type="match status" value="1"/>
</dbReference>
<reference evidence="3" key="2">
    <citation type="submission" date="2025-09" db="UniProtKB">
        <authorList>
            <consortium name="Ensembl"/>
        </authorList>
    </citation>
    <scope>IDENTIFICATION</scope>
</reference>
<protein>
    <recommendedName>
        <fullName evidence="2">Peptidase S1 domain-containing protein</fullName>
    </recommendedName>
</protein>
<dbReference type="Pfam" id="PF00089">
    <property type="entry name" value="Trypsin"/>
    <property type="match status" value="1"/>
</dbReference>
<evidence type="ECO:0000313" key="3">
    <source>
        <dbReference type="Ensembl" id="ENSXCOP00000012774.1"/>
    </source>
</evidence>
<dbReference type="AlphaFoldDB" id="A0A3B5LY92"/>
<dbReference type="InterPro" id="IPR001254">
    <property type="entry name" value="Trypsin_dom"/>
</dbReference>
<proteinExistence type="predicted"/>
<feature type="domain" description="Peptidase S1" evidence="2">
    <location>
        <begin position="17"/>
        <end position="73"/>
    </location>
</feature>
<dbReference type="PANTHER" id="PTHR24252">
    <property type="entry name" value="ACROSIN-RELATED"/>
    <property type="match status" value="1"/>
</dbReference>
<evidence type="ECO:0000259" key="2">
    <source>
        <dbReference type="Pfam" id="PF00089"/>
    </source>
</evidence>
<reference evidence="3" key="1">
    <citation type="submission" date="2025-08" db="UniProtKB">
        <authorList>
            <consortium name="Ensembl"/>
        </authorList>
    </citation>
    <scope>IDENTIFICATION</scope>
</reference>
<sequence length="77" mass="8326">SQVSSVKVGSTSGLDRIVGGVSSHEGEWPWQVSLHFAGSLYCGASVLSSDWLVSAAHCFRKERSVSLIKRLGKKEHI</sequence>
<dbReference type="GeneTree" id="ENSGT00940000160085"/>
<organism evidence="3 4">
    <name type="scientific">Xiphophorus couchianus</name>
    <name type="common">Monterrey platyfish</name>
    <dbReference type="NCBI Taxonomy" id="32473"/>
    <lineage>
        <taxon>Eukaryota</taxon>
        <taxon>Metazoa</taxon>
        <taxon>Chordata</taxon>
        <taxon>Craniata</taxon>
        <taxon>Vertebrata</taxon>
        <taxon>Euteleostomi</taxon>
        <taxon>Actinopterygii</taxon>
        <taxon>Neopterygii</taxon>
        <taxon>Teleostei</taxon>
        <taxon>Neoteleostei</taxon>
        <taxon>Acanthomorphata</taxon>
        <taxon>Ovalentaria</taxon>
        <taxon>Atherinomorphae</taxon>
        <taxon>Cyprinodontiformes</taxon>
        <taxon>Poeciliidae</taxon>
        <taxon>Poeciliinae</taxon>
        <taxon>Xiphophorus</taxon>
    </lineage>
</organism>
<name>A0A3B5LY92_9TELE</name>
<dbReference type="Ensembl" id="ENSXCOT00000012927.1">
    <property type="protein sequence ID" value="ENSXCOP00000012774.1"/>
    <property type="gene ID" value="ENSXCOG00000009652.1"/>
</dbReference>
<dbReference type="STRING" id="32473.ENSXCOP00000012774"/>
<evidence type="ECO:0000256" key="1">
    <source>
        <dbReference type="ARBA" id="ARBA00023157"/>
    </source>
</evidence>